<organism evidence="1 2">
    <name type="scientific">Nonomuraea wenchangensis</name>
    <dbReference type="NCBI Taxonomy" id="568860"/>
    <lineage>
        <taxon>Bacteria</taxon>
        <taxon>Bacillati</taxon>
        <taxon>Actinomycetota</taxon>
        <taxon>Actinomycetes</taxon>
        <taxon>Streptosporangiales</taxon>
        <taxon>Streptosporangiaceae</taxon>
        <taxon>Nonomuraea</taxon>
    </lineage>
</organism>
<dbReference type="Proteomes" id="UP000199361">
    <property type="component" value="Unassembled WGS sequence"/>
</dbReference>
<reference evidence="1 2" key="1">
    <citation type="submission" date="2016-10" db="EMBL/GenBank/DDBJ databases">
        <authorList>
            <person name="de Groot N.N."/>
        </authorList>
    </citation>
    <scope>NUCLEOTIDE SEQUENCE [LARGE SCALE GENOMIC DNA]</scope>
    <source>
        <strain evidence="1 2">CGMCC 4.5598</strain>
    </source>
</reference>
<dbReference type="RefSeq" id="WP_091080352.1">
    <property type="nucleotide sequence ID" value="NZ_FOHX01000003.1"/>
</dbReference>
<protein>
    <submittedName>
        <fullName evidence="1">Uncharacterized protein</fullName>
    </submittedName>
</protein>
<evidence type="ECO:0000313" key="1">
    <source>
        <dbReference type="EMBL" id="SET64039.1"/>
    </source>
</evidence>
<dbReference type="AlphaFoldDB" id="A0A1I0G2E0"/>
<proteinExistence type="predicted"/>
<name>A0A1I0G2E0_9ACTN</name>
<dbReference type="STRING" id="568860.SAMN05421811_103690"/>
<dbReference type="OrthoDB" id="345402at2"/>
<dbReference type="EMBL" id="FOHX01000003">
    <property type="protein sequence ID" value="SET64039.1"/>
    <property type="molecule type" value="Genomic_DNA"/>
</dbReference>
<gene>
    <name evidence="1" type="ORF">SAMN05421811_103690</name>
</gene>
<accession>A0A1I0G2E0</accession>
<sequence length="74" mass="8005">MRADLPLSRLRAPITTLTTVLVTSTGRFRLSEAARIQPELLTKILTAASGSSLGCATYPHIRRLLPAANMEVSQ</sequence>
<keyword evidence="2" id="KW-1185">Reference proteome</keyword>
<evidence type="ECO:0000313" key="2">
    <source>
        <dbReference type="Proteomes" id="UP000199361"/>
    </source>
</evidence>